<evidence type="ECO:0008006" key="2">
    <source>
        <dbReference type="Google" id="ProtNLM"/>
    </source>
</evidence>
<reference evidence="1" key="1">
    <citation type="journal article" date="2020" name="mSystems">
        <title>Genome- and Community-Level Interaction Insights into Carbon Utilization and Element Cycling Functions of Hydrothermarchaeota in Hydrothermal Sediment.</title>
        <authorList>
            <person name="Zhou Z."/>
            <person name="Liu Y."/>
            <person name="Xu W."/>
            <person name="Pan J."/>
            <person name="Luo Z.H."/>
            <person name="Li M."/>
        </authorList>
    </citation>
    <scope>NUCLEOTIDE SEQUENCE [LARGE SCALE GENOMIC DNA]</scope>
    <source>
        <strain evidence="1">SpSt-1233</strain>
    </source>
</reference>
<sequence>MRYFEGYRCSGCGKEIPAGSSAGECPACSSPLLSVYDLPLLGRSMTREEFLGRGARGIWSFRELLPDLSR</sequence>
<dbReference type="AlphaFoldDB" id="A0A7V2F488"/>
<evidence type="ECO:0000313" key="1">
    <source>
        <dbReference type="EMBL" id="HER44298.1"/>
    </source>
</evidence>
<dbReference type="Proteomes" id="UP000886069">
    <property type="component" value="Unassembled WGS sequence"/>
</dbReference>
<dbReference type="EMBL" id="DSEC01000545">
    <property type="protein sequence ID" value="HER44298.1"/>
    <property type="molecule type" value="Genomic_DNA"/>
</dbReference>
<gene>
    <name evidence="1" type="ORF">ENO08_07555</name>
</gene>
<feature type="non-terminal residue" evidence="1">
    <location>
        <position position="70"/>
    </location>
</feature>
<organism evidence="1">
    <name type="scientific">Eiseniibacteriota bacterium</name>
    <dbReference type="NCBI Taxonomy" id="2212470"/>
    <lineage>
        <taxon>Bacteria</taxon>
        <taxon>Candidatus Eiseniibacteriota</taxon>
    </lineage>
</organism>
<accession>A0A7V2F488</accession>
<name>A0A7V2F488_UNCEI</name>
<protein>
    <recommendedName>
        <fullName evidence="2">Threonine synthase</fullName>
    </recommendedName>
</protein>
<proteinExistence type="predicted"/>
<comment type="caution">
    <text evidence="1">The sequence shown here is derived from an EMBL/GenBank/DDBJ whole genome shotgun (WGS) entry which is preliminary data.</text>
</comment>